<evidence type="ECO:0000313" key="2">
    <source>
        <dbReference type="Proteomes" id="UP000316500"/>
    </source>
</evidence>
<dbReference type="OrthoDB" id="3298563at2"/>
<dbReference type="EMBL" id="VNFK01000030">
    <property type="protein sequence ID" value="TVU58017.1"/>
    <property type="molecule type" value="Genomic_DNA"/>
</dbReference>
<dbReference type="Proteomes" id="UP000316500">
    <property type="component" value="Unassembled WGS sequence"/>
</dbReference>
<dbReference type="GO" id="GO:0005975">
    <property type="term" value="P:carbohydrate metabolic process"/>
    <property type="evidence" value="ECO:0007669"/>
    <property type="project" value="UniProtKB-ARBA"/>
</dbReference>
<protein>
    <submittedName>
        <fullName evidence="1">Uncharacterized protein</fullName>
    </submittedName>
</protein>
<evidence type="ECO:0000313" key="1">
    <source>
        <dbReference type="EMBL" id="TVU58017.1"/>
    </source>
</evidence>
<accession>A0A558GMB4</accession>
<comment type="caution">
    <text evidence="1">The sequence shown here is derived from an EMBL/GenBank/DDBJ whole genome shotgun (WGS) entry which is preliminary data.</text>
</comment>
<dbReference type="AlphaFoldDB" id="A0A558GMB4"/>
<dbReference type="InterPro" id="IPR013783">
    <property type="entry name" value="Ig-like_fold"/>
</dbReference>
<sequence length="400" mass="39532">MVIVVGILLVSWGGPAASAFWSTVSSSNFAAAKADTVNPGAKPVAVVGTAGSVTVTWTASTTAAGRSATGYSIARYASATGGTRVPAAGTCAGTVAALSCTDTAPTGTWYYAVTPMLSLWQGSESLRSTATAVDATAPGAPTVNAPTYVIATTAANITATGTAEANSSVLLTVTDAGSLHSVTKTVTANGAGAWTASALNLSTLNDGLVTYSARATDAAGNTGAAGSDTSTKDVIAPTVTGVQLSNGGSLPGRIERDDLVTLTFSEPLDASAICSAWTSDTATQTLNGNSQVLVSVSSSDNLTVTSSGCSTLKYGTVALVGDYETSGSMTFSGSGSNASVLQWNPVARTLTLTLGTMSGSGNTVAQNPAAAKFTPASGLTDIAGNPIAPAQFTSPTTSRF</sequence>
<organism evidence="1 2">
    <name type="scientific">Paenarthrobacter nitroguajacolicus</name>
    <name type="common">Arthrobacter nitroguajacolicus</name>
    <dbReference type="NCBI Taxonomy" id="211146"/>
    <lineage>
        <taxon>Bacteria</taxon>
        <taxon>Bacillati</taxon>
        <taxon>Actinomycetota</taxon>
        <taxon>Actinomycetes</taxon>
        <taxon>Micrococcales</taxon>
        <taxon>Micrococcaceae</taxon>
        <taxon>Paenarthrobacter</taxon>
    </lineage>
</organism>
<gene>
    <name evidence="1" type="ORF">FQP90_22450</name>
</gene>
<dbReference type="Gene3D" id="2.60.40.10">
    <property type="entry name" value="Immunoglobulins"/>
    <property type="match status" value="1"/>
</dbReference>
<name>A0A558GMB4_PAENT</name>
<reference evidence="1 2" key="1">
    <citation type="submission" date="2019-07" db="EMBL/GenBank/DDBJ databases">
        <title>Diversity of Bacteria from Kongsfjorden, Arctic.</title>
        <authorList>
            <person name="Yu Y."/>
        </authorList>
    </citation>
    <scope>NUCLEOTIDE SEQUENCE [LARGE SCALE GENOMIC DNA]</scope>
    <source>
        <strain evidence="1 2">SM1928</strain>
    </source>
</reference>
<proteinExistence type="predicted"/>